<organism evidence="6 7">
    <name type="scientific">Marinomonas profundimaris</name>
    <dbReference type="NCBI Taxonomy" id="1208321"/>
    <lineage>
        <taxon>Bacteria</taxon>
        <taxon>Pseudomonadati</taxon>
        <taxon>Pseudomonadota</taxon>
        <taxon>Gammaproteobacteria</taxon>
        <taxon>Oceanospirillales</taxon>
        <taxon>Oceanospirillaceae</taxon>
        <taxon>Marinomonas</taxon>
    </lineage>
</organism>
<dbReference type="EMBL" id="AYOZ01000001">
    <property type="protein sequence ID" value="ETI62532.1"/>
    <property type="molecule type" value="Genomic_DNA"/>
</dbReference>
<evidence type="ECO:0000256" key="2">
    <source>
        <dbReference type="ARBA" id="ARBA00023015"/>
    </source>
</evidence>
<dbReference type="InterPro" id="IPR058163">
    <property type="entry name" value="LysR-type_TF_proteobact-type"/>
</dbReference>
<sequence>MSLPPLYALRAFEASARFGSFTKAAAHLNVTTGAISKHIRTLEEWFECELFVRNGPRIEVSNAGRSLAVQISEGFNLLERACLEFSSIHNEIRLKAPSTITMRWLLDHLHSFHEDNSTSTVETTSIWMDIDTVDFSKEPYDCAILLGNGLFGQGTESALLFVEWLVPICAPNMTDEVLEDVQRCALIHPSPDRRDWRRWLKSTGKFRDLNIAQGKVFDTLEQGNMAAMCGHGVSVGDLLLSSETIQNGLLNLPFNEAVSTGEGYYLVWPKGSSKQKHIEQLYTYLKGKAPSPPSDDIVYLNQSGDEVIPN</sequence>
<dbReference type="STRING" id="1208321.D104_01955"/>
<reference evidence="6 7" key="1">
    <citation type="journal article" date="2014" name="Genome Announc.">
        <title>Draft Genome Sequence of Marinomonas sp. Strain D104, a Polycyclic Aromatic Hydrocarbon-Degrading Bacterium from the Deep-Sea Sediment of the Arctic Ocean.</title>
        <authorList>
            <person name="Dong C."/>
            <person name="Bai X."/>
            <person name="Lai Q."/>
            <person name="Xie Y."/>
            <person name="Chen X."/>
            <person name="Shao Z."/>
        </authorList>
    </citation>
    <scope>NUCLEOTIDE SEQUENCE [LARGE SCALE GENOMIC DNA]</scope>
    <source>
        <strain evidence="6 7">D104</strain>
    </source>
</reference>
<dbReference type="GO" id="GO:0003700">
    <property type="term" value="F:DNA-binding transcription factor activity"/>
    <property type="evidence" value="ECO:0007669"/>
    <property type="project" value="InterPro"/>
</dbReference>
<dbReference type="OrthoDB" id="6624490at2"/>
<dbReference type="AlphaFoldDB" id="W1RZY5"/>
<name>W1RZY5_9GAMM</name>
<dbReference type="InterPro" id="IPR036390">
    <property type="entry name" value="WH_DNA-bd_sf"/>
</dbReference>
<dbReference type="InterPro" id="IPR036388">
    <property type="entry name" value="WH-like_DNA-bd_sf"/>
</dbReference>
<evidence type="ECO:0000313" key="6">
    <source>
        <dbReference type="EMBL" id="ETI62532.1"/>
    </source>
</evidence>
<dbReference type="eggNOG" id="COG0583">
    <property type="taxonomic scope" value="Bacteria"/>
</dbReference>
<gene>
    <name evidence="6" type="ORF">D104_01955</name>
</gene>
<dbReference type="PANTHER" id="PTHR30537">
    <property type="entry name" value="HTH-TYPE TRANSCRIPTIONAL REGULATOR"/>
    <property type="match status" value="1"/>
</dbReference>
<dbReference type="RefSeq" id="WP_024022614.1">
    <property type="nucleotide sequence ID" value="NZ_AYOZ01000001.1"/>
</dbReference>
<keyword evidence="3" id="KW-0238">DNA-binding</keyword>
<protein>
    <submittedName>
        <fullName evidence="6">LysR family transcriptional regulator</fullName>
    </submittedName>
</protein>
<dbReference type="Gene3D" id="3.40.190.10">
    <property type="entry name" value="Periplasmic binding protein-like II"/>
    <property type="match status" value="2"/>
</dbReference>
<keyword evidence="2" id="KW-0805">Transcription regulation</keyword>
<proteinExistence type="inferred from homology"/>
<dbReference type="PATRIC" id="fig|1208321.3.peg.400"/>
<dbReference type="PROSITE" id="PS50931">
    <property type="entry name" value="HTH_LYSR"/>
    <property type="match status" value="1"/>
</dbReference>
<dbReference type="PRINTS" id="PR00039">
    <property type="entry name" value="HTHLYSR"/>
</dbReference>
<comment type="similarity">
    <text evidence="1">Belongs to the LysR transcriptional regulatory family.</text>
</comment>
<dbReference type="Pfam" id="PF03466">
    <property type="entry name" value="LysR_substrate"/>
    <property type="match status" value="1"/>
</dbReference>
<evidence type="ECO:0000313" key="7">
    <source>
        <dbReference type="Proteomes" id="UP000018857"/>
    </source>
</evidence>
<dbReference type="Gene3D" id="1.10.10.10">
    <property type="entry name" value="Winged helix-like DNA-binding domain superfamily/Winged helix DNA-binding domain"/>
    <property type="match status" value="1"/>
</dbReference>
<evidence type="ECO:0000256" key="1">
    <source>
        <dbReference type="ARBA" id="ARBA00009437"/>
    </source>
</evidence>
<keyword evidence="7" id="KW-1185">Reference proteome</keyword>
<dbReference type="GO" id="GO:0006351">
    <property type="term" value="P:DNA-templated transcription"/>
    <property type="evidence" value="ECO:0007669"/>
    <property type="project" value="TreeGrafter"/>
</dbReference>
<dbReference type="InterPro" id="IPR000847">
    <property type="entry name" value="LysR_HTH_N"/>
</dbReference>
<evidence type="ECO:0000259" key="5">
    <source>
        <dbReference type="PROSITE" id="PS50931"/>
    </source>
</evidence>
<dbReference type="PANTHER" id="PTHR30537:SF26">
    <property type="entry name" value="GLYCINE CLEAVAGE SYSTEM TRANSCRIPTIONAL ACTIVATOR"/>
    <property type="match status" value="1"/>
</dbReference>
<dbReference type="Proteomes" id="UP000018857">
    <property type="component" value="Unassembled WGS sequence"/>
</dbReference>
<dbReference type="Pfam" id="PF00126">
    <property type="entry name" value="HTH_1"/>
    <property type="match status" value="1"/>
</dbReference>
<comment type="caution">
    <text evidence="6">The sequence shown here is derived from an EMBL/GenBank/DDBJ whole genome shotgun (WGS) entry which is preliminary data.</text>
</comment>
<evidence type="ECO:0000256" key="3">
    <source>
        <dbReference type="ARBA" id="ARBA00023125"/>
    </source>
</evidence>
<dbReference type="SUPFAM" id="SSF46785">
    <property type="entry name" value="Winged helix' DNA-binding domain"/>
    <property type="match status" value="1"/>
</dbReference>
<dbReference type="InterPro" id="IPR005119">
    <property type="entry name" value="LysR_subst-bd"/>
</dbReference>
<keyword evidence="4" id="KW-0804">Transcription</keyword>
<dbReference type="GO" id="GO:0043565">
    <property type="term" value="F:sequence-specific DNA binding"/>
    <property type="evidence" value="ECO:0007669"/>
    <property type="project" value="TreeGrafter"/>
</dbReference>
<feature type="domain" description="HTH lysR-type" evidence="5">
    <location>
        <begin position="4"/>
        <end position="61"/>
    </location>
</feature>
<evidence type="ECO:0000256" key="4">
    <source>
        <dbReference type="ARBA" id="ARBA00023163"/>
    </source>
</evidence>
<accession>W1RZY5</accession>
<dbReference type="SUPFAM" id="SSF53850">
    <property type="entry name" value="Periplasmic binding protein-like II"/>
    <property type="match status" value="1"/>
</dbReference>